<dbReference type="EMBL" id="BAABAJ010000002">
    <property type="protein sequence ID" value="GAA3902066.1"/>
    <property type="molecule type" value="Genomic_DNA"/>
</dbReference>
<evidence type="ECO:0000313" key="1">
    <source>
        <dbReference type="EMBL" id="GAA3902066.1"/>
    </source>
</evidence>
<dbReference type="Proteomes" id="UP001501000">
    <property type="component" value="Unassembled WGS sequence"/>
</dbReference>
<accession>A0ABP7LHN4</accession>
<reference evidence="2" key="1">
    <citation type="journal article" date="2019" name="Int. J. Syst. Evol. Microbiol.">
        <title>The Global Catalogue of Microorganisms (GCM) 10K type strain sequencing project: providing services to taxonomists for standard genome sequencing and annotation.</title>
        <authorList>
            <consortium name="The Broad Institute Genomics Platform"/>
            <consortium name="The Broad Institute Genome Sequencing Center for Infectious Disease"/>
            <person name="Wu L."/>
            <person name="Ma J."/>
        </authorList>
    </citation>
    <scope>NUCLEOTIDE SEQUENCE [LARGE SCALE GENOMIC DNA]</scope>
    <source>
        <strain evidence="2">JCM 16956</strain>
    </source>
</reference>
<proteinExistence type="predicted"/>
<keyword evidence="2" id="KW-1185">Reference proteome</keyword>
<dbReference type="RefSeq" id="WP_345278851.1">
    <property type="nucleotide sequence ID" value="NZ_BAABAJ010000002.1"/>
</dbReference>
<name>A0ABP7LHN4_9ACTN</name>
<organism evidence="1 2">
    <name type="scientific">Streptomyces gulbargensis</name>
    <dbReference type="NCBI Taxonomy" id="364901"/>
    <lineage>
        <taxon>Bacteria</taxon>
        <taxon>Bacillati</taxon>
        <taxon>Actinomycetota</taxon>
        <taxon>Actinomycetes</taxon>
        <taxon>Kitasatosporales</taxon>
        <taxon>Streptomycetaceae</taxon>
        <taxon>Streptomyces</taxon>
    </lineage>
</organism>
<gene>
    <name evidence="1" type="ORF">GCM10022244_10360</name>
</gene>
<sequence>MTIFHCAACGTPLTGPLTLLPAVPERPSYDGLPVDGVRRAPSTVPRGHYAVDPDPTGAPFVPAEDQDDCVPAYPGGPSIVEDGVELVAGGPRDTLLLHPGDMPSLVPHPTGESGCCGLPGNRGPNLACRCGALIGTEMSECWTPYELHLAPGAVTEAQEA</sequence>
<comment type="caution">
    <text evidence="1">The sequence shown here is derived from an EMBL/GenBank/DDBJ whole genome shotgun (WGS) entry which is preliminary data.</text>
</comment>
<protein>
    <submittedName>
        <fullName evidence="1">Uncharacterized protein</fullName>
    </submittedName>
</protein>
<evidence type="ECO:0000313" key="2">
    <source>
        <dbReference type="Proteomes" id="UP001501000"/>
    </source>
</evidence>